<sequence>MVFLNLNADHAGLSDEIERKIILIFALGMRYKDISQEIEDFVRFLRVRVRVRVITVTAQV</sequence>
<gene>
    <name evidence="1" type="ORF">NCTC12282_03679</name>
</gene>
<evidence type="ECO:0000313" key="1">
    <source>
        <dbReference type="EMBL" id="VFS49217.1"/>
    </source>
</evidence>
<name>A0A484ZKU4_9GAMM</name>
<accession>A0A484ZKU4</accession>
<dbReference type="AlphaFoldDB" id="A0A484ZKU4"/>
<organism evidence="1 2">
    <name type="scientific">Budvicia aquatica</name>
    <dbReference type="NCBI Taxonomy" id="82979"/>
    <lineage>
        <taxon>Bacteria</taxon>
        <taxon>Pseudomonadati</taxon>
        <taxon>Pseudomonadota</taxon>
        <taxon>Gammaproteobacteria</taxon>
        <taxon>Enterobacterales</taxon>
        <taxon>Budviciaceae</taxon>
        <taxon>Budvicia</taxon>
    </lineage>
</organism>
<dbReference type="Proteomes" id="UP000373449">
    <property type="component" value="Unassembled WGS sequence"/>
</dbReference>
<reference evidence="1 2" key="1">
    <citation type="submission" date="2019-03" db="EMBL/GenBank/DDBJ databases">
        <authorList>
            <consortium name="Pathogen Informatics"/>
        </authorList>
    </citation>
    <scope>NUCLEOTIDE SEQUENCE [LARGE SCALE GENOMIC DNA]</scope>
    <source>
        <strain evidence="1 2">NCTC12282</strain>
    </source>
</reference>
<dbReference type="EMBL" id="CAADJA010000002">
    <property type="protein sequence ID" value="VFS49217.1"/>
    <property type="molecule type" value="Genomic_DNA"/>
</dbReference>
<protein>
    <submittedName>
        <fullName evidence="1">Uncharacterized protein</fullName>
    </submittedName>
</protein>
<proteinExistence type="predicted"/>
<evidence type="ECO:0000313" key="2">
    <source>
        <dbReference type="Proteomes" id="UP000373449"/>
    </source>
</evidence>